<dbReference type="Pfam" id="PF08450">
    <property type="entry name" value="SGL"/>
    <property type="match status" value="1"/>
</dbReference>
<dbReference type="SUPFAM" id="SSF63829">
    <property type="entry name" value="Calcium-dependent phosphotriesterase"/>
    <property type="match status" value="1"/>
</dbReference>
<dbReference type="PANTHER" id="PTHR47572:SF4">
    <property type="entry name" value="LACTONASE DRP35"/>
    <property type="match status" value="1"/>
</dbReference>
<dbReference type="InterPro" id="IPR011042">
    <property type="entry name" value="6-blade_b-propeller_TolB-like"/>
</dbReference>
<gene>
    <name evidence="3" type="ORF">Rumeso_03177</name>
</gene>
<accession>A0A017HLM6</accession>
<sequence length="85" mass="9097">MVNGRDFAKLEFGVPDGLRVDAKGHVWCSGGEAVHVFHPDGTLLGRIRVPEEVANLCFGGPRGNRLFIAATTSVYAIYVNAKAPS</sequence>
<dbReference type="HOGENOM" id="CLU_178341_0_0_5"/>
<reference evidence="3 4" key="1">
    <citation type="submission" date="2013-02" db="EMBL/GenBank/DDBJ databases">
        <authorList>
            <person name="Fiebig A."/>
            <person name="Goeker M."/>
            <person name="Klenk H.-P.P."/>
        </authorList>
    </citation>
    <scope>NUCLEOTIDE SEQUENCE [LARGE SCALE GENOMIC DNA]</scope>
    <source>
        <strain evidence="3 4">DSM 19309</strain>
    </source>
</reference>
<dbReference type="STRING" id="442562.Rumeso_03177"/>
<dbReference type="Proteomes" id="UP000019666">
    <property type="component" value="Unassembled WGS sequence"/>
</dbReference>
<dbReference type="Gene3D" id="2.120.10.30">
    <property type="entry name" value="TolB, C-terminal domain"/>
    <property type="match status" value="1"/>
</dbReference>
<evidence type="ECO:0000256" key="1">
    <source>
        <dbReference type="ARBA" id="ARBA00022801"/>
    </source>
</evidence>
<evidence type="ECO:0000259" key="2">
    <source>
        <dbReference type="Pfam" id="PF08450"/>
    </source>
</evidence>
<evidence type="ECO:0000313" key="3">
    <source>
        <dbReference type="EMBL" id="EYD75266.1"/>
    </source>
</evidence>
<dbReference type="AlphaFoldDB" id="A0A017HLM6"/>
<keyword evidence="1 3" id="KW-0378">Hydrolase</keyword>
<evidence type="ECO:0000313" key="4">
    <source>
        <dbReference type="Proteomes" id="UP000019666"/>
    </source>
</evidence>
<proteinExistence type="predicted"/>
<dbReference type="GO" id="GO:0004341">
    <property type="term" value="F:gluconolactonase activity"/>
    <property type="evidence" value="ECO:0007669"/>
    <property type="project" value="UniProtKB-EC"/>
</dbReference>
<dbReference type="PANTHER" id="PTHR47572">
    <property type="entry name" value="LIPOPROTEIN-RELATED"/>
    <property type="match status" value="1"/>
</dbReference>
<organism evidence="3 4">
    <name type="scientific">Rubellimicrobium mesophilum DSM 19309</name>
    <dbReference type="NCBI Taxonomy" id="442562"/>
    <lineage>
        <taxon>Bacteria</taxon>
        <taxon>Pseudomonadati</taxon>
        <taxon>Pseudomonadota</taxon>
        <taxon>Alphaproteobacteria</taxon>
        <taxon>Rhodobacterales</taxon>
        <taxon>Roseobacteraceae</taxon>
        <taxon>Rubellimicrobium</taxon>
    </lineage>
</organism>
<comment type="caution">
    <text evidence="3">The sequence shown here is derived from an EMBL/GenBank/DDBJ whole genome shotgun (WGS) entry which is preliminary data.</text>
</comment>
<feature type="domain" description="SMP-30/Gluconolactonase/LRE-like region" evidence="2">
    <location>
        <begin position="3"/>
        <end position="71"/>
    </location>
</feature>
<dbReference type="EMBL" id="AOSK01000089">
    <property type="protein sequence ID" value="EYD75266.1"/>
    <property type="molecule type" value="Genomic_DNA"/>
</dbReference>
<protein>
    <submittedName>
        <fullName evidence="3">Gluconolactonase</fullName>
        <ecNumber evidence="3">3.1.1.17</ecNumber>
    </submittedName>
</protein>
<dbReference type="EC" id="3.1.1.17" evidence="3"/>
<dbReference type="InterPro" id="IPR013658">
    <property type="entry name" value="SGL"/>
</dbReference>
<name>A0A017HLM6_9RHOB</name>
<keyword evidence="4" id="KW-1185">Reference proteome</keyword>
<dbReference type="InterPro" id="IPR051262">
    <property type="entry name" value="SMP-30/CGR1_Lactonase"/>
</dbReference>
<dbReference type="PATRIC" id="fig|442562.3.peg.3125"/>